<dbReference type="InterPro" id="IPR011009">
    <property type="entry name" value="Kinase-like_dom_sf"/>
</dbReference>
<dbReference type="EMBL" id="JBBYAF010000008">
    <property type="protein sequence ID" value="MEL3971823.1"/>
    <property type="molecule type" value="Genomic_DNA"/>
</dbReference>
<comment type="caution">
    <text evidence="3">The sequence shown here is derived from an EMBL/GenBank/DDBJ whole genome shotgun (WGS) entry which is preliminary data.</text>
</comment>
<sequence>MLWIELKMKELLSNWNLENSTIEILHPTVLKVTSHNNTYYLKNRKHSSFTERMEEFRITRYLVNNGFPAETPLLTKHEEAFIAMGEGYHSLYASFEGASPMSSKVMDSAQFFSLGENLAWYHFILNACPIKENTVIWDVYGNLKSWLSVNIHGLNDWAGRVYEVIAPCEALFGGLPLQLVHSDVHLRNVLWDEEGIISGLIDFEKVRQSPRVADIAYLITSILRDSAMDGQFVFPSRKINRLLNGYTSRQHLSDAEVICLPPLIIVFLLQYTLYYSRQGLEQEAACYVRRINDLVGKTEFEEIVTDI</sequence>
<proteinExistence type="inferred from homology"/>
<evidence type="ECO:0000256" key="1">
    <source>
        <dbReference type="ARBA" id="ARBA00038240"/>
    </source>
</evidence>
<reference evidence="3 4" key="1">
    <citation type="submission" date="2024-04" db="EMBL/GenBank/DDBJ databases">
        <title>Bacillus oryzaecorticis sp. nov., a moderately halophilic bacterium isolated from rice husks.</title>
        <authorList>
            <person name="Zhu H.-S."/>
        </authorList>
    </citation>
    <scope>NUCLEOTIDE SEQUENCE [LARGE SCALE GENOMIC DNA]</scope>
    <source>
        <strain evidence="3 4">ZC255</strain>
    </source>
</reference>
<dbReference type="Gene3D" id="3.90.1200.10">
    <property type="match status" value="1"/>
</dbReference>
<evidence type="ECO:0000259" key="2">
    <source>
        <dbReference type="Pfam" id="PF01636"/>
    </source>
</evidence>
<dbReference type="PANTHER" id="PTHR21064:SF6">
    <property type="entry name" value="AMINOGLYCOSIDE PHOSPHOTRANSFERASE DOMAIN-CONTAINING PROTEIN"/>
    <property type="match status" value="1"/>
</dbReference>
<accession>A0ABU9KA73</accession>
<organism evidence="3 4">
    <name type="scientific">Rossellomorea oryzaecorticis</name>
    <dbReference type="NCBI Taxonomy" id="1396505"/>
    <lineage>
        <taxon>Bacteria</taxon>
        <taxon>Bacillati</taxon>
        <taxon>Bacillota</taxon>
        <taxon>Bacilli</taxon>
        <taxon>Bacillales</taxon>
        <taxon>Bacillaceae</taxon>
        <taxon>Rossellomorea</taxon>
    </lineage>
</organism>
<evidence type="ECO:0000313" key="4">
    <source>
        <dbReference type="Proteomes" id="UP001389717"/>
    </source>
</evidence>
<comment type="similarity">
    <text evidence="1">Belongs to the pseudomonas-type ThrB family.</text>
</comment>
<gene>
    <name evidence="3" type="ORF">AAEO50_05955</name>
</gene>
<name>A0ABU9KA73_9BACI</name>
<dbReference type="Gene3D" id="3.30.200.20">
    <property type="entry name" value="Phosphorylase Kinase, domain 1"/>
    <property type="match status" value="1"/>
</dbReference>
<dbReference type="InterPro" id="IPR050249">
    <property type="entry name" value="Pseudomonas-type_ThrB"/>
</dbReference>
<dbReference type="InterPro" id="IPR002575">
    <property type="entry name" value="Aminoglycoside_PTrfase"/>
</dbReference>
<dbReference type="SUPFAM" id="SSF56112">
    <property type="entry name" value="Protein kinase-like (PK-like)"/>
    <property type="match status" value="1"/>
</dbReference>
<dbReference type="Pfam" id="PF01636">
    <property type="entry name" value="APH"/>
    <property type="match status" value="1"/>
</dbReference>
<dbReference type="RefSeq" id="WP_341981509.1">
    <property type="nucleotide sequence ID" value="NZ_JBBYAF010000008.1"/>
</dbReference>
<protein>
    <submittedName>
        <fullName evidence="3">Phosphotransferase</fullName>
    </submittedName>
</protein>
<feature type="domain" description="Aminoglycoside phosphotransferase" evidence="2">
    <location>
        <begin position="27"/>
        <end position="223"/>
    </location>
</feature>
<dbReference type="Proteomes" id="UP001389717">
    <property type="component" value="Unassembled WGS sequence"/>
</dbReference>
<evidence type="ECO:0000313" key="3">
    <source>
        <dbReference type="EMBL" id="MEL3971823.1"/>
    </source>
</evidence>
<keyword evidence="4" id="KW-1185">Reference proteome</keyword>
<dbReference type="PANTHER" id="PTHR21064">
    <property type="entry name" value="AMINOGLYCOSIDE PHOSPHOTRANSFERASE DOMAIN-CONTAINING PROTEIN-RELATED"/>
    <property type="match status" value="1"/>
</dbReference>